<comment type="caution">
    <text evidence="2">The sequence shown here is derived from an EMBL/GenBank/DDBJ whole genome shotgun (WGS) entry which is preliminary data.</text>
</comment>
<evidence type="ECO:0000313" key="2">
    <source>
        <dbReference type="EMBL" id="TID27626.1"/>
    </source>
</evidence>
<evidence type="ECO:0000256" key="1">
    <source>
        <dbReference type="SAM" id="MobiDB-lite"/>
    </source>
</evidence>
<keyword evidence="3" id="KW-1185">Reference proteome</keyword>
<reference evidence="2 3" key="1">
    <citation type="submission" date="2019-04" db="EMBL/GenBank/DDBJ databases">
        <title>High contiguity whole genome sequence and gene annotation resource for two Venturia nashicola isolates.</title>
        <authorList>
            <person name="Prokchorchik M."/>
            <person name="Won K."/>
            <person name="Lee Y."/>
            <person name="Choi E.D."/>
            <person name="Segonzac C."/>
            <person name="Sohn K.H."/>
        </authorList>
    </citation>
    <scope>NUCLEOTIDE SEQUENCE [LARGE SCALE GENOMIC DNA]</scope>
    <source>
        <strain evidence="2 3">PRI2</strain>
    </source>
</reference>
<dbReference type="EMBL" id="SNSC02000001">
    <property type="protein sequence ID" value="TID27626.1"/>
    <property type="molecule type" value="Genomic_DNA"/>
</dbReference>
<evidence type="ECO:0000313" key="3">
    <source>
        <dbReference type="Proteomes" id="UP000298493"/>
    </source>
</evidence>
<dbReference type="Proteomes" id="UP000298493">
    <property type="component" value="Unassembled WGS sequence"/>
</dbReference>
<feature type="region of interest" description="Disordered" evidence="1">
    <location>
        <begin position="163"/>
        <end position="201"/>
    </location>
</feature>
<feature type="compositionally biased region" description="Basic and acidic residues" evidence="1">
    <location>
        <begin position="163"/>
        <end position="195"/>
    </location>
</feature>
<organism evidence="2 3">
    <name type="scientific">Venturia nashicola</name>
    <dbReference type="NCBI Taxonomy" id="86259"/>
    <lineage>
        <taxon>Eukaryota</taxon>
        <taxon>Fungi</taxon>
        <taxon>Dikarya</taxon>
        <taxon>Ascomycota</taxon>
        <taxon>Pezizomycotina</taxon>
        <taxon>Dothideomycetes</taxon>
        <taxon>Pleosporomycetidae</taxon>
        <taxon>Venturiales</taxon>
        <taxon>Venturiaceae</taxon>
        <taxon>Venturia</taxon>
    </lineage>
</organism>
<name>A0A4Z1PG96_9PEZI</name>
<protein>
    <submittedName>
        <fullName evidence="2">Uncharacterized protein</fullName>
    </submittedName>
</protein>
<accession>A0A4Z1PG96</accession>
<sequence>MNSSNGNSCNCQFCLVCKMCEEIKWPVPCRETIEELKVRSARGHIHLTQIRTTQGRNADINTNDILNSVKAVLNSLDKTNAQRLSWWWKDDNCNKRAYWKSEMEKEARLEKYERLPAGEEGKMRKNLQAMQSINTKAKNQISGIDTKMGYFCRHVLGGVDPDDLRDGGGLKMEEHEEKPIKDEMYNQGSERRSPEEGNELC</sequence>
<gene>
    <name evidence="2" type="ORF">E6O75_ATG00393</name>
</gene>
<dbReference type="OrthoDB" id="10299443at2759"/>
<dbReference type="AlphaFoldDB" id="A0A4Z1PG96"/>
<proteinExistence type="predicted"/>